<gene>
    <name evidence="2" type="ORF">PIB30_095193</name>
</gene>
<dbReference type="EMBL" id="JASCZI010243813">
    <property type="protein sequence ID" value="MED6213626.1"/>
    <property type="molecule type" value="Genomic_DNA"/>
</dbReference>
<sequence>MASHHLLLRRLLLLSHQGLFFPATFIEPPLSPLSSFPACSLSLGSFKDNVI</sequence>
<feature type="chain" id="PRO_5046984578" evidence="1">
    <location>
        <begin position="27"/>
        <end position="51"/>
    </location>
</feature>
<comment type="caution">
    <text evidence="2">The sequence shown here is derived from an EMBL/GenBank/DDBJ whole genome shotgun (WGS) entry which is preliminary data.</text>
</comment>
<evidence type="ECO:0000313" key="2">
    <source>
        <dbReference type="EMBL" id="MED6213626.1"/>
    </source>
</evidence>
<evidence type="ECO:0000256" key="1">
    <source>
        <dbReference type="SAM" id="SignalP"/>
    </source>
</evidence>
<feature type="non-terminal residue" evidence="2">
    <location>
        <position position="51"/>
    </location>
</feature>
<feature type="signal peptide" evidence="1">
    <location>
        <begin position="1"/>
        <end position="26"/>
    </location>
</feature>
<keyword evidence="3" id="KW-1185">Reference proteome</keyword>
<organism evidence="2 3">
    <name type="scientific">Stylosanthes scabra</name>
    <dbReference type="NCBI Taxonomy" id="79078"/>
    <lineage>
        <taxon>Eukaryota</taxon>
        <taxon>Viridiplantae</taxon>
        <taxon>Streptophyta</taxon>
        <taxon>Embryophyta</taxon>
        <taxon>Tracheophyta</taxon>
        <taxon>Spermatophyta</taxon>
        <taxon>Magnoliopsida</taxon>
        <taxon>eudicotyledons</taxon>
        <taxon>Gunneridae</taxon>
        <taxon>Pentapetalae</taxon>
        <taxon>rosids</taxon>
        <taxon>fabids</taxon>
        <taxon>Fabales</taxon>
        <taxon>Fabaceae</taxon>
        <taxon>Papilionoideae</taxon>
        <taxon>50 kb inversion clade</taxon>
        <taxon>dalbergioids sensu lato</taxon>
        <taxon>Dalbergieae</taxon>
        <taxon>Pterocarpus clade</taxon>
        <taxon>Stylosanthes</taxon>
    </lineage>
</organism>
<accession>A0ABU6YVY0</accession>
<evidence type="ECO:0000313" key="3">
    <source>
        <dbReference type="Proteomes" id="UP001341840"/>
    </source>
</evidence>
<proteinExistence type="predicted"/>
<reference evidence="2 3" key="1">
    <citation type="journal article" date="2023" name="Plants (Basel)">
        <title>Bridging the Gap: Combining Genomics and Transcriptomics Approaches to Understand Stylosanthes scabra, an Orphan Legume from the Brazilian Caatinga.</title>
        <authorList>
            <person name="Ferreira-Neto J.R.C."/>
            <person name="da Silva M.D."/>
            <person name="Binneck E."/>
            <person name="de Melo N.F."/>
            <person name="da Silva R.H."/>
            <person name="de Melo A.L.T.M."/>
            <person name="Pandolfi V."/>
            <person name="Bustamante F.O."/>
            <person name="Brasileiro-Vidal A.C."/>
            <person name="Benko-Iseppon A.M."/>
        </authorList>
    </citation>
    <scope>NUCLEOTIDE SEQUENCE [LARGE SCALE GENOMIC DNA]</scope>
    <source>
        <tissue evidence="2">Leaves</tissue>
    </source>
</reference>
<name>A0ABU6YVY0_9FABA</name>
<dbReference type="Proteomes" id="UP001341840">
    <property type="component" value="Unassembled WGS sequence"/>
</dbReference>
<keyword evidence="1" id="KW-0732">Signal</keyword>
<protein>
    <submittedName>
        <fullName evidence="2">Uncharacterized protein</fullName>
    </submittedName>
</protein>